<feature type="transmembrane region" description="Helical" evidence="8">
    <location>
        <begin position="288"/>
        <end position="305"/>
    </location>
</feature>
<feature type="transmembrane region" description="Helical" evidence="8">
    <location>
        <begin position="196"/>
        <end position="213"/>
    </location>
</feature>
<sequence length="385" mass="42882">MSVDQNISTRINLMRIFLISGIVFVHVPFDPATSAYAGGQGAFDWFRVLLGDSFFRIGVPCLSAISGYLLFRRGSEAFDYPKTVRTKVETLLAPFLIWNIGLFVFVALIQSQGAGIGFFPDLWHASFRQLTSYLFSLEEFPIDLPLYFLRDLFVCILLSPILAFLVRRAPVVTCVLLFGLAILPGVTIGLVLKKSILFSFTFGIALALYKVDVKALDRHAVLGAALTVLAATLLSVGLYLTGPDYPYLLDLARNTLSIVGALGFWLLSALATPTALGQRLANTGSLSFWIFCGHYPLLLMLWMTWRRFMDNDAYPVFYFGAIVLTFFILVVSNTLISRYLPSLYQVMTGSRGRKSRSSSEGQSMRSHTHPGTQWHTHKSAVKVNR</sequence>
<evidence type="ECO:0000256" key="3">
    <source>
        <dbReference type="ARBA" id="ARBA00022475"/>
    </source>
</evidence>
<dbReference type="Proteomes" id="UP000759443">
    <property type="component" value="Unassembled WGS sequence"/>
</dbReference>
<dbReference type="Pfam" id="PF01757">
    <property type="entry name" value="Acyl_transf_3"/>
    <property type="match status" value="1"/>
</dbReference>
<evidence type="ECO:0000256" key="8">
    <source>
        <dbReference type="SAM" id="Phobius"/>
    </source>
</evidence>
<dbReference type="RefSeq" id="WP_245224280.1">
    <property type="nucleotide sequence ID" value="NZ_JAGGJU010000014.1"/>
</dbReference>
<feature type="transmembrane region" description="Helical" evidence="8">
    <location>
        <begin position="12"/>
        <end position="29"/>
    </location>
</feature>
<evidence type="ECO:0000256" key="4">
    <source>
        <dbReference type="ARBA" id="ARBA00022692"/>
    </source>
</evidence>
<evidence type="ECO:0000256" key="5">
    <source>
        <dbReference type="ARBA" id="ARBA00022989"/>
    </source>
</evidence>
<feature type="transmembrane region" description="Helical" evidence="8">
    <location>
        <begin position="53"/>
        <end position="71"/>
    </location>
</feature>
<dbReference type="PANTHER" id="PTHR40074:SF2">
    <property type="entry name" value="O-ACETYLTRANSFERASE WECH"/>
    <property type="match status" value="1"/>
</dbReference>
<name>A0ABS4E4W3_9HYPH</name>
<dbReference type="EMBL" id="JAGGJU010000014">
    <property type="protein sequence ID" value="MBP1852953.1"/>
    <property type="molecule type" value="Genomic_DNA"/>
</dbReference>
<evidence type="ECO:0000256" key="2">
    <source>
        <dbReference type="ARBA" id="ARBA00007400"/>
    </source>
</evidence>
<evidence type="ECO:0000313" key="11">
    <source>
        <dbReference type="Proteomes" id="UP000759443"/>
    </source>
</evidence>
<feature type="transmembrane region" description="Helical" evidence="8">
    <location>
        <begin position="91"/>
        <end position="109"/>
    </location>
</feature>
<feature type="transmembrane region" description="Helical" evidence="8">
    <location>
        <begin position="317"/>
        <end position="336"/>
    </location>
</feature>
<feature type="transmembrane region" description="Helical" evidence="8">
    <location>
        <begin position="220"/>
        <end position="240"/>
    </location>
</feature>
<feature type="transmembrane region" description="Helical" evidence="8">
    <location>
        <begin position="255"/>
        <end position="276"/>
    </location>
</feature>
<keyword evidence="3" id="KW-1003">Cell membrane</keyword>
<dbReference type="InterPro" id="IPR002656">
    <property type="entry name" value="Acyl_transf_3_dom"/>
</dbReference>
<keyword evidence="11" id="KW-1185">Reference proteome</keyword>
<accession>A0ABS4E4W3</accession>
<evidence type="ECO:0000256" key="6">
    <source>
        <dbReference type="ARBA" id="ARBA00023136"/>
    </source>
</evidence>
<dbReference type="PANTHER" id="PTHR40074">
    <property type="entry name" value="O-ACETYLTRANSFERASE WECH"/>
    <property type="match status" value="1"/>
</dbReference>
<reference evidence="10 11" key="1">
    <citation type="submission" date="2021-03" db="EMBL/GenBank/DDBJ databases">
        <title>Genomic Encyclopedia of Type Strains, Phase IV (KMG-IV): sequencing the most valuable type-strain genomes for metagenomic binning, comparative biology and taxonomic classification.</title>
        <authorList>
            <person name="Goeker M."/>
        </authorList>
    </citation>
    <scope>NUCLEOTIDE SEQUENCE [LARGE SCALE GENOMIC DNA]</scope>
    <source>
        <strain evidence="10 11">DSM 21600</strain>
    </source>
</reference>
<evidence type="ECO:0000256" key="7">
    <source>
        <dbReference type="SAM" id="MobiDB-lite"/>
    </source>
</evidence>
<feature type="transmembrane region" description="Helical" evidence="8">
    <location>
        <begin position="147"/>
        <end position="166"/>
    </location>
</feature>
<keyword evidence="5 8" id="KW-1133">Transmembrane helix</keyword>
<comment type="similarity">
    <text evidence="2">Belongs to the acyltransferase 3 family.</text>
</comment>
<comment type="caution">
    <text evidence="10">The sequence shown here is derived from an EMBL/GenBank/DDBJ whole genome shotgun (WGS) entry which is preliminary data.</text>
</comment>
<proteinExistence type="inferred from homology"/>
<evidence type="ECO:0000313" key="10">
    <source>
        <dbReference type="EMBL" id="MBP1852953.1"/>
    </source>
</evidence>
<protein>
    <submittedName>
        <fullName evidence="10">Succinoglycan biosynthesis protein ExoH</fullName>
    </submittedName>
</protein>
<feature type="region of interest" description="Disordered" evidence="7">
    <location>
        <begin position="351"/>
        <end position="385"/>
    </location>
</feature>
<keyword evidence="4 8" id="KW-0812">Transmembrane</keyword>
<organism evidence="10 11">
    <name type="scientific">Rhizobium halophytocola</name>
    <dbReference type="NCBI Taxonomy" id="735519"/>
    <lineage>
        <taxon>Bacteria</taxon>
        <taxon>Pseudomonadati</taxon>
        <taxon>Pseudomonadota</taxon>
        <taxon>Alphaproteobacteria</taxon>
        <taxon>Hyphomicrobiales</taxon>
        <taxon>Rhizobiaceae</taxon>
        <taxon>Rhizobium/Agrobacterium group</taxon>
        <taxon>Rhizobium</taxon>
    </lineage>
</organism>
<keyword evidence="6 8" id="KW-0472">Membrane</keyword>
<evidence type="ECO:0000259" key="9">
    <source>
        <dbReference type="Pfam" id="PF01757"/>
    </source>
</evidence>
<feature type="domain" description="Acyltransferase 3" evidence="9">
    <location>
        <begin position="10"/>
        <end position="330"/>
    </location>
</feature>
<feature type="compositionally biased region" description="Basic residues" evidence="7">
    <location>
        <begin position="375"/>
        <end position="385"/>
    </location>
</feature>
<feature type="transmembrane region" description="Helical" evidence="8">
    <location>
        <begin position="171"/>
        <end position="190"/>
    </location>
</feature>
<evidence type="ECO:0000256" key="1">
    <source>
        <dbReference type="ARBA" id="ARBA00004651"/>
    </source>
</evidence>
<gene>
    <name evidence="10" type="ORF">J2Z17_004412</name>
</gene>
<comment type="subcellular location">
    <subcellularLocation>
        <location evidence="1">Cell membrane</location>
        <topology evidence="1">Multi-pass membrane protein</topology>
    </subcellularLocation>
</comment>